<reference evidence="8" key="1">
    <citation type="submission" date="2019-03" db="EMBL/GenBank/DDBJ databases">
        <title>Weissella sp. 26KH-42 Genome sequencing.</title>
        <authorList>
            <person name="Heo J."/>
            <person name="Kim S.-J."/>
            <person name="Kim J.-S."/>
            <person name="Hong S.-B."/>
            <person name="Kwon S.-W."/>
        </authorList>
    </citation>
    <scope>NUCLEOTIDE SEQUENCE [LARGE SCALE GENOMIC DNA]</scope>
    <source>
        <strain evidence="8">26KH-42</strain>
    </source>
</reference>
<name>A0A4P6YVK2_9LACO</name>
<evidence type="ECO:0000313" key="7">
    <source>
        <dbReference type="EMBL" id="QBO36776.1"/>
    </source>
</evidence>
<dbReference type="SMART" id="SM00853">
    <property type="entry name" value="MutL_C"/>
    <property type="match status" value="1"/>
</dbReference>
<gene>
    <name evidence="4 7" type="primary">mutL</name>
    <name evidence="7" type="ORF">EQG49_10045</name>
</gene>
<dbReference type="Pfam" id="PF13589">
    <property type="entry name" value="HATPase_c_3"/>
    <property type="match status" value="1"/>
</dbReference>
<keyword evidence="3 4" id="KW-0234">DNA repair</keyword>
<dbReference type="GO" id="GO:0032300">
    <property type="term" value="C:mismatch repair complex"/>
    <property type="evidence" value="ECO:0007669"/>
    <property type="project" value="InterPro"/>
</dbReference>
<dbReference type="Gene3D" id="3.30.1540.20">
    <property type="entry name" value="MutL, C-terminal domain, dimerisation subdomain"/>
    <property type="match status" value="1"/>
</dbReference>
<dbReference type="EMBL" id="CP037940">
    <property type="protein sequence ID" value="QBO36776.1"/>
    <property type="molecule type" value="Genomic_DNA"/>
</dbReference>
<dbReference type="GO" id="GO:0004519">
    <property type="term" value="F:endonuclease activity"/>
    <property type="evidence" value="ECO:0007669"/>
    <property type="project" value="UniProtKB-KW"/>
</dbReference>
<dbReference type="Pfam" id="PF01119">
    <property type="entry name" value="DNA_mis_repair"/>
    <property type="match status" value="1"/>
</dbReference>
<accession>A0A4P6YVK2</accession>
<dbReference type="Proteomes" id="UP000292886">
    <property type="component" value="Chromosome"/>
</dbReference>
<comment type="similarity">
    <text evidence="1 4">Belongs to the DNA mismatch repair MutL/HexB family.</text>
</comment>
<dbReference type="InterPro" id="IPR013507">
    <property type="entry name" value="DNA_mismatch_S5_2-like"/>
</dbReference>
<dbReference type="CDD" id="cd16926">
    <property type="entry name" value="HATPase_MutL-MLH-PMS-like"/>
    <property type="match status" value="1"/>
</dbReference>
<dbReference type="NCBIfam" id="NF000950">
    <property type="entry name" value="PRK00095.1-3"/>
    <property type="match status" value="1"/>
</dbReference>
<proteinExistence type="inferred from homology"/>
<keyword evidence="8" id="KW-1185">Reference proteome</keyword>
<dbReference type="SUPFAM" id="SSF55874">
    <property type="entry name" value="ATPase domain of HSP90 chaperone/DNA topoisomerase II/histidine kinase"/>
    <property type="match status" value="1"/>
</dbReference>
<dbReference type="CDD" id="cd00782">
    <property type="entry name" value="MutL_Trans"/>
    <property type="match status" value="1"/>
</dbReference>
<dbReference type="Gene3D" id="3.30.565.10">
    <property type="entry name" value="Histidine kinase-like ATPase, C-terminal domain"/>
    <property type="match status" value="1"/>
</dbReference>
<keyword evidence="7" id="KW-0255">Endonuclease</keyword>
<dbReference type="SUPFAM" id="SSF118116">
    <property type="entry name" value="DNA mismatch repair protein MutL"/>
    <property type="match status" value="1"/>
</dbReference>
<dbReference type="GO" id="GO:0006298">
    <property type="term" value="P:mismatch repair"/>
    <property type="evidence" value="ECO:0007669"/>
    <property type="project" value="UniProtKB-UniRule"/>
</dbReference>
<organism evidence="7 8">
    <name type="scientific">Periweissella cryptocerci</name>
    <dbReference type="NCBI Taxonomy" id="2506420"/>
    <lineage>
        <taxon>Bacteria</taxon>
        <taxon>Bacillati</taxon>
        <taxon>Bacillota</taxon>
        <taxon>Bacilli</taxon>
        <taxon>Lactobacillales</taxon>
        <taxon>Lactobacillaceae</taxon>
        <taxon>Periweissella</taxon>
    </lineage>
</organism>
<dbReference type="OrthoDB" id="9763467at2"/>
<dbReference type="SUPFAM" id="SSF54211">
    <property type="entry name" value="Ribosomal protein S5 domain 2-like"/>
    <property type="match status" value="1"/>
</dbReference>
<dbReference type="GO" id="GO:0030983">
    <property type="term" value="F:mismatched DNA binding"/>
    <property type="evidence" value="ECO:0007669"/>
    <property type="project" value="InterPro"/>
</dbReference>
<dbReference type="PANTHER" id="PTHR10073:SF12">
    <property type="entry name" value="DNA MISMATCH REPAIR PROTEIN MLH1"/>
    <property type="match status" value="1"/>
</dbReference>
<dbReference type="InterPro" id="IPR020667">
    <property type="entry name" value="DNA_mismatch_repair_MutL"/>
</dbReference>
<dbReference type="GO" id="GO:0016887">
    <property type="term" value="F:ATP hydrolysis activity"/>
    <property type="evidence" value="ECO:0007669"/>
    <property type="project" value="InterPro"/>
</dbReference>
<keyword evidence="7" id="KW-0540">Nuclease</keyword>
<evidence type="ECO:0000313" key="8">
    <source>
        <dbReference type="Proteomes" id="UP000292886"/>
    </source>
</evidence>
<dbReference type="InterPro" id="IPR037198">
    <property type="entry name" value="MutL_C_sf"/>
</dbReference>
<dbReference type="GO" id="GO:0005524">
    <property type="term" value="F:ATP binding"/>
    <property type="evidence" value="ECO:0007669"/>
    <property type="project" value="InterPro"/>
</dbReference>
<dbReference type="InterPro" id="IPR014790">
    <property type="entry name" value="MutL_C"/>
</dbReference>
<dbReference type="GO" id="GO:0140664">
    <property type="term" value="F:ATP-dependent DNA damage sensor activity"/>
    <property type="evidence" value="ECO:0007669"/>
    <property type="project" value="InterPro"/>
</dbReference>
<dbReference type="FunFam" id="3.30.565.10:FF:000003">
    <property type="entry name" value="DNA mismatch repair endonuclease MutL"/>
    <property type="match status" value="1"/>
</dbReference>
<dbReference type="NCBIfam" id="TIGR00585">
    <property type="entry name" value="mutl"/>
    <property type="match status" value="1"/>
</dbReference>
<dbReference type="Gene3D" id="3.30.230.10">
    <property type="match status" value="1"/>
</dbReference>
<dbReference type="InterPro" id="IPR002099">
    <property type="entry name" value="MutL/Mlh/PMS"/>
</dbReference>
<feature type="domain" description="MutL C-terminal dimerisation" evidence="5">
    <location>
        <begin position="480"/>
        <end position="622"/>
    </location>
</feature>
<dbReference type="PANTHER" id="PTHR10073">
    <property type="entry name" value="DNA MISMATCH REPAIR PROTEIN MLH, PMS, MUTL"/>
    <property type="match status" value="1"/>
</dbReference>
<protein>
    <recommendedName>
        <fullName evidence="4">DNA mismatch repair protein MutL</fullName>
    </recommendedName>
</protein>
<evidence type="ECO:0000256" key="1">
    <source>
        <dbReference type="ARBA" id="ARBA00006082"/>
    </source>
</evidence>
<evidence type="ECO:0000259" key="5">
    <source>
        <dbReference type="SMART" id="SM00853"/>
    </source>
</evidence>
<dbReference type="AlphaFoldDB" id="A0A4P6YVK2"/>
<dbReference type="InterPro" id="IPR038973">
    <property type="entry name" value="MutL/Mlh/Pms-like"/>
</dbReference>
<keyword evidence="7" id="KW-0378">Hydrolase</keyword>
<evidence type="ECO:0000256" key="3">
    <source>
        <dbReference type="ARBA" id="ARBA00023204"/>
    </source>
</evidence>
<evidence type="ECO:0000256" key="2">
    <source>
        <dbReference type="ARBA" id="ARBA00022763"/>
    </source>
</evidence>
<evidence type="ECO:0000259" key="6">
    <source>
        <dbReference type="SMART" id="SM01340"/>
    </source>
</evidence>
<feature type="domain" description="DNA mismatch repair protein S5" evidence="6">
    <location>
        <begin position="208"/>
        <end position="326"/>
    </location>
</feature>
<keyword evidence="2 4" id="KW-0227">DNA damage</keyword>
<dbReference type="Pfam" id="PF08676">
    <property type="entry name" value="MutL_C"/>
    <property type="match status" value="1"/>
</dbReference>
<dbReference type="InterPro" id="IPR042121">
    <property type="entry name" value="MutL_C_regsub"/>
</dbReference>
<comment type="function">
    <text evidence="4">This protein is involved in the repair of mismatches in DNA. It is required for dam-dependent methyl-directed DNA mismatch repair. May act as a 'molecular matchmaker', a protein that promotes the formation of a stable complex between two or more DNA-binding proteins in an ATP-dependent manner without itself being part of a final effector complex.</text>
</comment>
<sequence>MAKIHELSTILADQIAAGEVVERPASVVKELLENALDAHATQIDILLEEAGVKSIQIVDNGDGIDSEDVPVAFRRHATSKIHDRQDLFKIRTLGFRGEALPSIASVADVRLVTSTGAGAGDELHISGGEIKEQKSAAARKGTDITVSDLFFNTPARLKYLRSQATELSKIVDIVNRLAMSYPDVTFHLSHNGKDLLRTAGNGDLKQVFADVYGIQNARKMLAINGSDNDFTIDGYVSLPELTRASREYISVLINGRYIKNFAITKALIKGYGSKLMVGRFPMAVINIKMDPLLVDVNVHPTKQEVRLSKEAELAELLTRLVSEKLGSINLMPDGYQNLMEHAKAEETPQLNTSDAQATVSENLPVDFLTQLNQASAKYTLGTRDGAHLQKDKPTSLPDALPSDATVQPIVVKTRAELASARVKSFATRYADEKITAFGAKSAPIAQAQTEIDLHVMPENLSTMAENEQTNGGERFPDLQYIGQMFGTFLFAQGPAGLYLIDQHAAQERVKYEYYREEIGKVATDQQRLLVPLVLDYPMVDAIKLRDHEHELEAVGLYLEPFGDNTFVVKQHPTWFVEGQEEATIREMVDWLLRDGSLTVAQFRERTAIMMSCKRSIKANWHLDDLQAKALITQLATTQNPFNCPHGRPVVVTFSLTDMEKMFKRIQDSHESWVEYDNHPY</sequence>
<dbReference type="InterPro" id="IPR014762">
    <property type="entry name" value="DNA_mismatch_repair_CS"/>
</dbReference>
<dbReference type="PROSITE" id="PS00058">
    <property type="entry name" value="DNA_MISMATCH_REPAIR_1"/>
    <property type="match status" value="1"/>
</dbReference>
<dbReference type="KEGG" id="wei:EQG49_10045"/>
<dbReference type="RefSeq" id="WP_133363853.1">
    <property type="nucleotide sequence ID" value="NZ_CP037940.1"/>
</dbReference>
<evidence type="ECO:0000256" key="4">
    <source>
        <dbReference type="HAMAP-Rule" id="MF_00149"/>
    </source>
</evidence>
<dbReference type="InterPro" id="IPR042120">
    <property type="entry name" value="MutL_C_dimsub"/>
</dbReference>
<dbReference type="InterPro" id="IPR020568">
    <property type="entry name" value="Ribosomal_Su5_D2-typ_SF"/>
</dbReference>
<dbReference type="InterPro" id="IPR014721">
    <property type="entry name" value="Ribsml_uS5_D2-typ_fold_subgr"/>
</dbReference>
<dbReference type="Gene3D" id="3.30.1370.100">
    <property type="entry name" value="MutL, C-terminal domain, regulatory subdomain"/>
    <property type="match status" value="1"/>
</dbReference>
<dbReference type="InterPro" id="IPR036890">
    <property type="entry name" value="HATPase_C_sf"/>
</dbReference>
<dbReference type="HAMAP" id="MF_00149">
    <property type="entry name" value="DNA_mis_repair"/>
    <property type="match status" value="1"/>
</dbReference>
<dbReference type="SMART" id="SM01340">
    <property type="entry name" value="DNA_mis_repair"/>
    <property type="match status" value="1"/>
</dbReference>